<name>A0A941DHE1_9BURK</name>
<accession>A0A941DHE1</accession>
<dbReference type="Pfam" id="PF05016">
    <property type="entry name" value="ParE_toxin"/>
    <property type="match status" value="1"/>
</dbReference>
<evidence type="ECO:0000256" key="3">
    <source>
        <dbReference type="PIRNR" id="PIRNR029218"/>
    </source>
</evidence>
<protein>
    <recommendedName>
        <fullName evidence="3">Toxin</fullName>
    </recommendedName>
</protein>
<dbReference type="RefSeq" id="WP_212683640.1">
    <property type="nucleotide sequence ID" value="NZ_JAGSPM010000003.1"/>
</dbReference>
<evidence type="ECO:0000313" key="4">
    <source>
        <dbReference type="EMBL" id="MBR7746292.1"/>
    </source>
</evidence>
<keyword evidence="2" id="KW-1277">Toxin-antitoxin system</keyword>
<dbReference type="PANTHER" id="PTHR33755">
    <property type="entry name" value="TOXIN PARE1-RELATED"/>
    <property type="match status" value="1"/>
</dbReference>
<organism evidence="4 5">
    <name type="scientific">Undibacterium baiyunense</name>
    <dbReference type="NCBI Taxonomy" id="2828731"/>
    <lineage>
        <taxon>Bacteria</taxon>
        <taxon>Pseudomonadati</taxon>
        <taxon>Pseudomonadota</taxon>
        <taxon>Betaproteobacteria</taxon>
        <taxon>Burkholderiales</taxon>
        <taxon>Oxalobacteraceae</taxon>
        <taxon>Undibacterium</taxon>
    </lineage>
</organism>
<dbReference type="AlphaFoldDB" id="A0A941DHE1"/>
<dbReference type="InterPro" id="IPR035093">
    <property type="entry name" value="RelE/ParE_toxin_dom_sf"/>
</dbReference>
<dbReference type="PANTHER" id="PTHR33755:SF9">
    <property type="entry name" value="TOXIN PARE1"/>
    <property type="match status" value="1"/>
</dbReference>
<reference evidence="4 5" key="1">
    <citation type="submission" date="2021-04" db="EMBL/GenBank/DDBJ databases">
        <title>novel species isolated from subtropical streams in China.</title>
        <authorList>
            <person name="Lu H."/>
        </authorList>
    </citation>
    <scope>NUCLEOTIDE SEQUENCE [LARGE SCALE GENOMIC DNA]</scope>
    <source>
        <strain evidence="4 5">BYS107W</strain>
    </source>
</reference>
<dbReference type="InterPro" id="IPR007712">
    <property type="entry name" value="RelE/ParE_toxin"/>
</dbReference>
<sequence length="97" mass="11513">MELFHLSKEAKNDLHSIALFTENRWGRTQRNLYIKQLDDAFFMLAQNPNLGISCDYIRDGYRKFPQGSHLIFYKQSLKSTILIVRILHESMDYESEL</sequence>
<gene>
    <name evidence="4" type="ORF">KDM92_06830</name>
</gene>
<dbReference type="EMBL" id="JAGSPM010000003">
    <property type="protein sequence ID" value="MBR7746292.1"/>
    <property type="molecule type" value="Genomic_DNA"/>
</dbReference>
<comment type="similarity">
    <text evidence="1 3">Belongs to the RelE toxin family.</text>
</comment>
<dbReference type="InterPro" id="IPR028344">
    <property type="entry name" value="ParE1/4"/>
</dbReference>
<dbReference type="Gene3D" id="3.30.2310.20">
    <property type="entry name" value="RelE-like"/>
    <property type="match status" value="1"/>
</dbReference>
<dbReference type="PIRSF" id="PIRSF029218">
    <property type="entry name" value="ParE"/>
    <property type="match status" value="1"/>
</dbReference>
<keyword evidence="5" id="KW-1185">Reference proteome</keyword>
<dbReference type="InterPro" id="IPR051803">
    <property type="entry name" value="TA_system_RelE-like_toxin"/>
</dbReference>
<comment type="caution">
    <text evidence="4">The sequence shown here is derived from an EMBL/GenBank/DDBJ whole genome shotgun (WGS) entry which is preliminary data.</text>
</comment>
<evidence type="ECO:0000313" key="5">
    <source>
        <dbReference type="Proteomes" id="UP000680158"/>
    </source>
</evidence>
<evidence type="ECO:0000256" key="2">
    <source>
        <dbReference type="ARBA" id="ARBA00022649"/>
    </source>
</evidence>
<proteinExistence type="inferred from homology"/>
<evidence type="ECO:0000256" key="1">
    <source>
        <dbReference type="ARBA" id="ARBA00006226"/>
    </source>
</evidence>
<dbReference type="Proteomes" id="UP000680158">
    <property type="component" value="Unassembled WGS sequence"/>
</dbReference>